<gene>
    <name evidence="1" type="ORF">MANES_17G045700</name>
</gene>
<reference evidence="1" key="1">
    <citation type="submission" date="2016-02" db="EMBL/GenBank/DDBJ databases">
        <title>WGS assembly of Manihot esculenta.</title>
        <authorList>
            <person name="Bredeson J.V."/>
            <person name="Prochnik S.E."/>
            <person name="Lyons J.B."/>
            <person name="Schmutz J."/>
            <person name="Grimwood J."/>
            <person name="Vrebalov J."/>
            <person name="Bart R.S."/>
            <person name="Amuge T."/>
            <person name="Ferguson M.E."/>
            <person name="Green R."/>
            <person name="Putnam N."/>
            <person name="Stites J."/>
            <person name="Rounsley S."/>
            <person name="Rokhsar D.S."/>
        </authorList>
    </citation>
    <scope>NUCLEOTIDE SEQUENCE [LARGE SCALE GENOMIC DNA]</scope>
    <source>
        <tissue evidence="1">Leaf</tissue>
    </source>
</reference>
<protein>
    <submittedName>
        <fullName evidence="1">Uncharacterized protein</fullName>
    </submittedName>
</protein>
<evidence type="ECO:0000313" key="1">
    <source>
        <dbReference type="EMBL" id="OAY24813.1"/>
    </source>
</evidence>
<dbReference type="EMBL" id="CM004403">
    <property type="protein sequence ID" value="OAY24813.1"/>
    <property type="molecule type" value="Genomic_DNA"/>
</dbReference>
<proteinExistence type="predicted"/>
<sequence length="109" mass="12687">MKANHQQRIYMRQSKELDPLHNLLTKPRSSDRLLLGLPRKIYQGFREANFLPEPHPSFHEGGLKTLQNEEKEGSVFLIRSAELGIVWLTISLFLPQNGRCWSFTNAFHN</sequence>
<name>A0A2C9U4X9_MANES</name>
<organism evidence="1">
    <name type="scientific">Manihot esculenta</name>
    <name type="common">Cassava</name>
    <name type="synonym">Jatropha manihot</name>
    <dbReference type="NCBI Taxonomy" id="3983"/>
    <lineage>
        <taxon>Eukaryota</taxon>
        <taxon>Viridiplantae</taxon>
        <taxon>Streptophyta</taxon>
        <taxon>Embryophyta</taxon>
        <taxon>Tracheophyta</taxon>
        <taxon>Spermatophyta</taxon>
        <taxon>Magnoliopsida</taxon>
        <taxon>eudicotyledons</taxon>
        <taxon>Gunneridae</taxon>
        <taxon>Pentapetalae</taxon>
        <taxon>rosids</taxon>
        <taxon>fabids</taxon>
        <taxon>Malpighiales</taxon>
        <taxon>Euphorbiaceae</taxon>
        <taxon>Crotonoideae</taxon>
        <taxon>Manihoteae</taxon>
        <taxon>Manihot</taxon>
    </lineage>
</organism>
<accession>A0A2C9U4X9</accession>
<dbReference type="AlphaFoldDB" id="A0A2C9U4X9"/>